<keyword evidence="3" id="KW-1185">Reference proteome</keyword>
<proteinExistence type="predicted"/>
<keyword evidence="1" id="KW-0472">Membrane</keyword>
<evidence type="ECO:0000313" key="2">
    <source>
        <dbReference type="EMBL" id="KAF1913093.1"/>
    </source>
</evidence>
<feature type="transmembrane region" description="Helical" evidence="1">
    <location>
        <begin position="6"/>
        <end position="30"/>
    </location>
</feature>
<dbReference type="Proteomes" id="UP000800096">
    <property type="component" value="Unassembled WGS sequence"/>
</dbReference>
<evidence type="ECO:0000313" key="3">
    <source>
        <dbReference type="Proteomes" id="UP000800096"/>
    </source>
</evidence>
<keyword evidence="1" id="KW-1133">Transmembrane helix</keyword>
<name>A0A6A5QCN2_AMPQU</name>
<organism evidence="2 3">
    <name type="scientific">Ampelomyces quisqualis</name>
    <name type="common">Powdery mildew agent</name>
    <dbReference type="NCBI Taxonomy" id="50730"/>
    <lineage>
        <taxon>Eukaryota</taxon>
        <taxon>Fungi</taxon>
        <taxon>Dikarya</taxon>
        <taxon>Ascomycota</taxon>
        <taxon>Pezizomycotina</taxon>
        <taxon>Dothideomycetes</taxon>
        <taxon>Pleosporomycetidae</taxon>
        <taxon>Pleosporales</taxon>
        <taxon>Pleosporineae</taxon>
        <taxon>Phaeosphaeriaceae</taxon>
        <taxon>Ampelomyces</taxon>
    </lineage>
</organism>
<sequence>MINDKKQVILVVVPAVAVAFLIICTSIAIIRKLRRSSQRSLLPMTQKPPTSFTQNHLNTLRGWENPAATTPENGTWSSITTDSGHITLLAQPVASHQPQRLAKGAWQQFKEKQQQRATQTHAINKPLEKWHLQPKGPLYWREVGREMQARKTWWEKTKDRVGL</sequence>
<accession>A0A6A5QCN2</accession>
<reference evidence="2" key="1">
    <citation type="journal article" date="2020" name="Stud. Mycol.">
        <title>101 Dothideomycetes genomes: a test case for predicting lifestyles and emergence of pathogens.</title>
        <authorList>
            <person name="Haridas S."/>
            <person name="Albert R."/>
            <person name="Binder M."/>
            <person name="Bloem J."/>
            <person name="Labutti K."/>
            <person name="Salamov A."/>
            <person name="Andreopoulos B."/>
            <person name="Baker S."/>
            <person name="Barry K."/>
            <person name="Bills G."/>
            <person name="Bluhm B."/>
            <person name="Cannon C."/>
            <person name="Castanera R."/>
            <person name="Culley D."/>
            <person name="Daum C."/>
            <person name="Ezra D."/>
            <person name="Gonzalez J."/>
            <person name="Henrissat B."/>
            <person name="Kuo A."/>
            <person name="Liang C."/>
            <person name="Lipzen A."/>
            <person name="Lutzoni F."/>
            <person name="Magnuson J."/>
            <person name="Mondo S."/>
            <person name="Nolan M."/>
            <person name="Ohm R."/>
            <person name="Pangilinan J."/>
            <person name="Park H.-J."/>
            <person name="Ramirez L."/>
            <person name="Alfaro M."/>
            <person name="Sun H."/>
            <person name="Tritt A."/>
            <person name="Yoshinaga Y."/>
            <person name="Zwiers L.-H."/>
            <person name="Turgeon B."/>
            <person name="Goodwin S."/>
            <person name="Spatafora J."/>
            <person name="Crous P."/>
            <person name="Grigoriev I."/>
        </authorList>
    </citation>
    <scope>NUCLEOTIDE SEQUENCE</scope>
    <source>
        <strain evidence="2">HMLAC05119</strain>
    </source>
</reference>
<gene>
    <name evidence="2" type="ORF">BDU57DRAFT_581586</name>
</gene>
<dbReference type="OrthoDB" id="3768874at2759"/>
<dbReference type="AlphaFoldDB" id="A0A6A5QCN2"/>
<protein>
    <submittedName>
        <fullName evidence="2">Uncharacterized protein</fullName>
    </submittedName>
</protein>
<evidence type="ECO:0000256" key="1">
    <source>
        <dbReference type="SAM" id="Phobius"/>
    </source>
</evidence>
<keyword evidence="1" id="KW-0812">Transmembrane</keyword>
<dbReference type="EMBL" id="ML979139">
    <property type="protein sequence ID" value="KAF1913093.1"/>
    <property type="molecule type" value="Genomic_DNA"/>
</dbReference>